<comment type="caution">
    <text evidence="4">The sequence shown here is derived from an EMBL/GenBank/DDBJ whole genome shotgun (WGS) entry which is preliminary data.</text>
</comment>
<sequence>MFAAAELDESIRKPVSESASAQERADLLEDLYLPISPEGGNLLYSLVRAARPDTIVEFGTSFGISTMYLAAAVADNGTGHVYGTEMNAAKIAHARANLDGAGVGENVTILEGDALETLTELPGPIGLVLLDGWKNLCLPVLRQLESRLEPGALVVADDITFPTMADYLAYVRDPANGYVTVAFPVEDGMEISCWTAGSVG</sequence>
<organism evidence="4 5">
    <name type="scientific">Lentzea tibetensis</name>
    <dbReference type="NCBI Taxonomy" id="2591470"/>
    <lineage>
        <taxon>Bacteria</taxon>
        <taxon>Bacillati</taxon>
        <taxon>Actinomycetota</taxon>
        <taxon>Actinomycetes</taxon>
        <taxon>Pseudonocardiales</taxon>
        <taxon>Pseudonocardiaceae</taxon>
        <taxon>Lentzea</taxon>
    </lineage>
</organism>
<keyword evidence="3" id="KW-0949">S-adenosyl-L-methionine</keyword>
<dbReference type="Proteomes" id="UP000316639">
    <property type="component" value="Unassembled WGS sequence"/>
</dbReference>
<evidence type="ECO:0000256" key="2">
    <source>
        <dbReference type="ARBA" id="ARBA00022679"/>
    </source>
</evidence>
<dbReference type="OrthoDB" id="9799672at2"/>
<dbReference type="GO" id="GO:0032259">
    <property type="term" value="P:methylation"/>
    <property type="evidence" value="ECO:0007669"/>
    <property type="project" value="UniProtKB-KW"/>
</dbReference>
<evidence type="ECO:0000313" key="4">
    <source>
        <dbReference type="EMBL" id="TWP47056.1"/>
    </source>
</evidence>
<keyword evidence="2 4" id="KW-0808">Transferase</keyword>
<dbReference type="PANTHER" id="PTHR43167">
    <property type="entry name" value="PUTATIVE (AFU_ORTHOLOGUE AFUA_6G01830)-RELATED"/>
    <property type="match status" value="1"/>
</dbReference>
<dbReference type="AlphaFoldDB" id="A0A563EK47"/>
<dbReference type="GO" id="GO:0008171">
    <property type="term" value="F:O-methyltransferase activity"/>
    <property type="evidence" value="ECO:0007669"/>
    <property type="project" value="InterPro"/>
</dbReference>
<keyword evidence="5" id="KW-1185">Reference proteome</keyword>
<gene>
    <name evidence="4" type="ORF">FKR81_33625</name>
</gene>
<reference evidence="4 5" key="1">
    <citation type="submission" date="2019-07" db="EMBL/GenBank/DDBJ databases">
        <title>Lentzea xizangensis sp. nov., isolated from Qinghai-Tibetan Plateau Soils.</title>
        <authorList>
            <person name="Huang J."/>
        </authorList>
    </citation>
    <scope>NUCLEOTIDE SEQUENCE [LARGE SCALE GENOMIC DNA]</scope>
    <source>
        <strain evidence="4 5">FXJ1.1311</strain>
    </source>
</reference>
<keyword evidence="1 4" id="KW-0489">Methyltransferase</keyword>
<evidence type="ECO:0000256" key="3">
    <source>
        <dbReference type="ARBA" id="ARBA00022691"/>
    </source>
</evidence>
<proteinExistence type="predicted"/>
<evidence type="ECO:0000313" key="5">
    <source>
        <dbReference type="Proteomes" id="UP000316639"/>
    </source>
</evidence>
<protein>
    <submittedName>
        <fullName evidence="4">Methyltransferase</fullName>
    </submittedName>
</protein>
<name>A0A563EK47_9PSEU</name>
<dbReference type="InterPro" id="IPR029063">
    <property type="entry name" value="SAM-dependent_MTases_sf"/>
</dbReference>
<dbReference type="EMBL" id="VOBR01000028">
    <property type="protein sequence ID" value="TWP47056.1"/>
    <property type="molecule type" value="Genomic_DNA"/>
</dbReference>
<dbReference type="CDD" id="cd02440">
    <property type="entry name" value="AdoMet_MTases"/>
    <property type="match status" value="1"/>
</dbReference>
<dbReference type="PANTHER" id="PTHR43167:SF1">
    <property type="entry name" value="PUTATIVE (AFU_ORTHOLOGUE AFUA_6G01830)-RELATED"/>
    <property type="match status" value="1"/>
</dbReference>
<dbReference type="Gene3D" id="3.40.50.150">
    <property type="entry name" value="Vaccinia Virus protein VP39"/>
    <property type="match status" value="1"/>
</dbReference>
<dbReference type="SUPFAM" id="SSF53335">
    <property type="entry name" value="S-adenosyl-L-methionine-dependent methyltransferases"/>
    <property type="match status" value="1"/>
</dbReference>
<dbReference type="Pfam" id="PF13578">
    <property type="entry name" value="Methyltransf_24"/>
    <property type="match status" value="1"/>
</dbReference>
<evidence type="ECO:0000256" key="1">
    <source>
        <dbReference type="ARBA" id="ARBA00022603"/>
    </source>
</evidence>
<dbReference type="InterPro" id="IPR002935">
    <property type="entry name" value="SAM_O-MeTrfase"/>
</dbReference>
<accession>A0A563EK47</accession>
<dbReference type="PROSITE" id="PS51682">
    <property type="entry name" value="SAM_OMT_I"/>
    <property type="match status" value="1"/>
</dbReference>